<reference evidence="1" key="1">
    <citation type="submission" date="2021-01" db="EMBL/GenBank/DDBJ databases">
        <authorList>
            <person name="Corre E."/>
            <person name="Pelletier E."/>
            <person name="Niang G."/>
            <person name="Scheremetjew M."/>
            <person name="Finn R."/>
            <person name="Kale V."/>
            <person name="Holt S."/>
            <person name="Cochrane G."/>
            <person name="Meng A."/>
            <person name="Brown T."/>
            <person name="Cohen L."/>
        </authorList>
    </citation>
    <scope>NUCLEOTIDE SEQUENCE</scope>
    <source>
        <strain evidence="1">CCMP622</strain>
    </source>
</reference>
<dbReference type="EMBL" id="HBHP01000495">
    <property type="protein sequence ID" value="CAD9744442.1"/>
    <property type="molecule type" value="Transcribed_RNA"/>
</dbReference>
<dbReference type="PRINTS" id="PR00449">
    <property type="entry name" value="RASTRNSFRMNG"/>
</dbReference>
<dbReference type="SUPFAM" id="SSF52540">
    <property type="entry name" value="P-loop containing nucleoside triphosphate hydrolases"/>
    <property type="match status" value="1"/>
</dbReference>
<dbReference type="InterPro" id="IPR027417">
    <property type="entry name" value="P-loop_NTPase"/>
</dbReference>
<organism evidence="1">
    <name type="scientific">Lotharella oceanica</name>
    <dbReference type="NCBI Taxonomy" id="641309"/>
    <lineage>
        <taxon>Eukaryota</taxon>
        <taxon>Sar</taxon>
        <taxon>Rhizaria</taxon>
        <taxon>Cercozoa</taxon>
        <taxon>Chlorarachniophyceae</taxon>
        <taxon>Lotharella</taxon>
    </lineage>
</organism>
<gene>
    <name evidence="1" type="ORF">LSP00402_LOCUS332</name>
</gene>
<sequence>MSSVKIAVVGPKGVGKSIFANALAGDFTDYGDMPTVGVRIREFRMALESEDSSATVELWDLSGDLKYESTWPAVTQGLNGLAVMYNPKDKMQSKEVNIWMEAFCKNSNLTSGQVIILALNLPPHQQPKPISFDGKDGPIKIPIVGLQMPAKPKSAQDVGFSGRLSFSTFVDTCYQMHPDHQALDDEDDAFLDGGAQQE</sequence>
<evidence type="ECO:0000313" key="1">
    <source>
        <dbReference type="EMBL" id="CAD9744442.1"/>
    </source>
</evidence>
<dbReference type="AlphaFoldDB" id="A0A7S2TGI0"/>
<protein>
    <submittedName>
        <fullName evidence="1">Uncharacterized protein</fullName>
    </submittedName>
</protein>
<dbReference type="Pfam" id="PF08477">
    <property type="entry name" value="Roc"/>
    <property type="match status" value="1"/>
</dbReference>
<accession>A0A7S2TGI0</accession>
<proteinExistence type="predicted"/>
<name>A0A7S2TGI0_9EUKA</name>
<dbReference type="Gene3D" id="3.40.50.300">
    <property type="entry name" value="P-loop containing nucleotide triphosphate hydrolases"/>
    <property type="match status" value="1"/>
</dbReference>